<dbReference type="AlphaFoldDB" id="A0A2A2DF14"/>
<evidence type="ECO:0000313" key="1">
    <source>
        <dbReference type="EMBL" id="PAU49920.1"/>
    </source>
</evidence>
<dbReference type="InterPro" id="IPR006311">
    <property type="entry name" value="TAT_signal"/>
</dbReference>
<organism evidence="1 2">
    <name type="scientific">Streptomyces albireticuli</name>
    <dbReference type="NCBI Taxonomy" id="1940"/>
    <lineage>
        <taxon>Bacteria</taxon>
        <taxon>Bacillati</taxon>
        <taxon>Actinomycetota</taxon>
        <taxon>Actinomycetes</taxon>
        <taxon>Kitasatosporales</taxon>
        <taxon>Streptomycetaceae</taxon>
        <taxon>Streptomyces</taxon>
    </lineage>
</organism>
<keyword evidence="2" id="KW-1185">Reference proteome</keyword>
<accession>A0A2A2DF14</accession>
<name>A0A2A2DF14_9ACTN</name>
<dbReference type="RefSeq" id="WP_095579258.1">
    <property type="nucleotide sequence ID" value="NZ_JAJQQS010000016.1"/>
</dbReference>
<dbReference type="EMBL" id="NSJV01000096">
    <property type="protein sequence ID" value="PAU49920.1"/>
    <property type="molecule type" value="Genomic_DNA"/>
</dbReference>
<dbReference type="PROSITE" id="PS51318">
    <property type="entry name" value="TAT"/>
    <property type="match status" value="1"/>
</dbReference>
<sequence length="669" mass="70082">MAADPPPPAGDRRSVRRRVVALGAALGGALFLPAAAPLTTRDDRAAPPPTPFLTVRKGSTVVLTGTTRLESLTVEAGGILAAPAGKVLTLTVDGTETGAVLTPTEAVRIAPGTYRGDVVVTVCDAHPVRFKGLVFPLRHALYVGARGPEDGRSVTAARSGGRVGTSAAEGLTVVSTGEAFNGVYVADGAYLLRDARIELTGNGRSDFVGYGAALTASGPRTRLVADGARIDCRGVMRTTVVALGGATVVVKNSRLHAANGVLPDEYVPNVNPRYMRTAPWVLGLSGNVRATNLSGKDTTTVYLSSTLSSESWGVLSSETSGDGFPFGPMSGDGSSADVTGDKCRLAAVNSRITVAGDGYGSYVVDNVTQHFLGCEFDVTGYVGIIRSGALHYGDSTPQAVRRLDTDWGLGLSERDLEALTPRAGALRSHRFGLMWHGPGSVRVDGGTVFRTTDTMFLVKGQPARLDVDGSDGARLLPGNGVLLQLMDDDDPCPTHADGWGVAEGVYHEPTPAPQRMTDFDTTVAHPMDAMAEFTDIDLTGDVFNGFRGGIGPTHGLNLCLNLTRCRLTGTVSATTVRHRVSSIDITRYRELGVVTNTPSPVVNNGVIITLGPGSHWIPTGTCHLSALRLDRGARLSAPGGRSLEMTVDGRTVRPEPGEGWSGTIVIRVR</sequence>
<gene>
    <name evidence="1" type="ORF">CK936_05125</name>
</gene>
<comment type="caution">
    <text evidence="1">The sequence shown here is derived from an EMBL/GenBank/DDBJ whole genome shotgun (WGS) entry which is preliminary data.</text>
</comment>
<protein>
    <submittedName>
        <fullName evidence="1">Uncharacterized protein</fullName>
    </submittedName>
</protein>
<proteinExistence type="predicted"/>
<reference evidence="1 2" key="1">
    <citation type="submission" date="2017-08" db="EMBL/GenBank/DDBJ databases">
        <title>Genome sequence of Streptomyces albireticuli NRRL B-1670.</title>
        <authorList>
            <person name="Graham D.E."/>
            <person name="Mahan K.M."/>
            <person name="Klingeman D.M."/>
            <person name="Hettich R.L."/>
            <person name="Parry R.J."/>
            <person name="Spain J.C."/>
        </authorList>
    </citation>
    <scope>NUCLEOTIDE SEQUENCE [LARGE SCALE GENOMIC DNA]</scope>
    <source>
        <strain evidence="1 2">NRRL B-1670</strain>
    </source>
</reference>
<dbReference type="Proteomes" id="UP000218944">
    <property type="component" value="Unassembled WGS sequence"/>
</dbReference>
<evidence type="ECO:0000313" key="2">
    <source>
        <dbReference type="Proteomes" id="UP000218944"/>
    </source>
</evidence>